<dbReference type="Proteomes" id="UP000095192">
    <property type="component" value="Unassembled WGS sequence"/>
</dbReference>
<dbReference type="AlphaFoldDB" id="A0A1D3D6F8"/>
<dbReference type="VEuPathDB" id="ToxoDB:LOC34619648"/>
<comment type="caution">
    <text evidence="1">The sequence shown here is derived from an EMBL/GenBank/DDBJ whole genome shotgun (WGS) entry which is preliminary data.</text>
</comment>
<protein>
    <submittedName>
        <fullName evidence="1">Uncharacterized protein</fullName>
    </submittedName>
</protein>
<accession>A0A1D3D6F8</accession>
<sequence length="218" mass="24873">MAPFAKGFVRPRSRKMRALISVGESVAPPDPRRRPLPSLLDPPPVAAPLKKGIPQLELQFDTLNTIVTGFRKYQPPPEKLPPLRREYTEKNFNELFAKYNGDKLRDEILRIAKDLHIVGWVKCRSNFASGHGGGRCEAHFLSFKVLALPIWCVQLQGDTFALSYFRRWLDRHAPYAIDSTNFFDEAIGLQALDYQQIAAVNDYRSPAKKKLHMLMVKV</sequence>
<evidence type="ECO:0000313" key="2">
    <source>
        <dbReference type="Proteomes" id="UP000095192"/>
    </source>
</evidence>
<dbReference type="InParanoid" id="A0A1D3D6F8"/>
<gene>
    <name evidence="1" type="ORF">cyc_02862</name>
</gene>
<proteinExistence type="predicted"/>
<keyword evidence="2" id="KW-1185">Reference proteome</keyword>
<reference evidence="1 2" key="1">
    <citation type="journal article" date="2016" name="BMC Genomics">
        <title>Comparative genomics reveals Cyclospora cayetanensis possesses coccidia-like metabolism and invasion components but unique surface antigens.</title>
        <authorList>
            <person name="Liu S."/>
            <person name="Wang L."/>
            <person name="Zheng H."/>
            <person name="Xu Z."/>
            <person name="Roellig D.M."/>
            <person name="Li N."/>
            <person name="Frace M.A."/>
            <person name="Tang K."/>
            <person name="Arrowood M.J."/>
            <person name="Moss D.M."/>
            <person name="Zhang L."/>
            <person name="Feng Y."/>
            <person name="Xiao L."/>
        </authorList>
    </citation>
    <scope>NUCLEOTIDE SEQUENCE [LARGE SCALE GENOMIC DNA]</scope>
    <source>
        <strain evidence="1 2">CHN_HEN01</strain>
    </source>
</reference>
<dbReference type="EMBL" id="JROU02000526">
    <property type="protein sequence ID" value="OEH79043.1"/>
    <property type="molecule type" value="Genomic_DNA"/>
</dbReference>
<organism evidence="1 2">
    <name type="scientific">Cyclospora cayetanensis</name>
    <dbReference type="NCBI Taxonomy" id="88456"/>
    <lineage>
        <taxon>Eukaryota</taxon>
        <taxon>Sar</taxon>
        <taxon>Alveolata</taxon>
        <taxon>Apicomplexa</taxon>
        <taxon>Conoidasida</taxon>
        <taxon>Coccidia</taxon>
        <taxon>Eucoccidiorida</taxon>
        <taxon>Eimeriorina</taxon>
        <taxon>Eimeriidae</taxon>
        <taxon>Cyclospora</taxon>
    </lineage>
</organism>
<name>A0A1D3D6F8_9EIME</name>
<evidence type="ECO:0000313" key="1">
    <source>
        <dbReference type="EMBL" id="OEH79043.1"/>
    </source>
</evidence>
<dbReference type="VEuPathDB" id="ToxoDB:cyc_02862"/>
<dbReference type="FunCoup" id="A0A1D3D6F8">
    <property type="interactions" value="11"/>
</dbReference>